<reference evidence="23" key="1">
    <citation type="submission" date="2019-09" db="EMBL/GenBank/DDBJ databases">
        <title>Characterisation of the sponge microbiome using genome-centric metagenomics.</title>
        <authorList>
            <person name="Engelberts J.P."/>
            <person name="Robbins S.J."/>
            <person name="De Goeij J.M."/>
            <person name="Aranda M."/>
            <person name="Bell S.C."/>
            <person name="Webster N.S."/>
        </authorList>
    </citation>
    <scope>NUCLEOTIDE SEQUENCE</scope>
    <source>
        <strain evidence="23">SB0662_bin_9</strain>
    </source>
</reference>
<comment type="caution">
    <text evidence="23">The sequence shown here is derived from an EMBL/GenBank/DDBJ whole genome shotgun (WGS) entry which is preliminary data.</text>
</comment>
<evidence type="ECO:0000256" key="6">
    <source>
        <dbReference type="ARBA" id="ARBA00022825"/>
    </source>
</evidence>
<dbReference type="FunFam" id="3.40.50.300:FF:000021">
    <property type="entry name" value="Lon protease homolog"/>
    <property type="match status" value="1"/>
</dbReference>
<dbReference type="PROSITE" id="PS51787">
    <property type="entry name" value="LON_N"/>
    <property type="match status" value="1"/>
</dbReference>
<dbReference type="GO" id="GO:0034605">
    <property type="term" value="P:cellular response to heat"/>
    <property type="evidence" value="ECO:0007669"/>
    <property type="project" value="UniProtKB-UniRule"/>
</dbReference>
<evidence type="ECO:0000256" key="18">
    <source>
        <dbReference type="PROSITE-ProRule" id="PRU01122"/>
    </source>
</evidence>
<evidence type="ECO:0000256" key="10">
    <source>
        <dbReference type="ARBA" id="ARBA00053875"/>
    </source>
</evidence>
<name>A0A6B1DYX0_9CHLR</name>
<dbReference type="InterPro" id="IPR008268">
    <property type="entry name" value="Peptidase_S16_AS"/>
</dbReference>
<evidence type="ECO:0000256" key="7">
    <source>
        <dbReference type="ARBA" id="ARBA00022840"/>
    </source>
</evidence>
<feature type="binding site" evidence="14 17">
    <location>
        <begin position="403"/>
        <end position="410"/>
    </location>
    <ligand>
        <name>ATP</name>
        <dbReference type="ChEBI" id="CHEBI:30616"/>
    </ligand>
</feature>
<evidence type="ECO:0000259" key="21">
    <source>
        <dbReference type="PROSITE" id="PS51786"/>
    </source>
</evidence>
<keyword evidence="8 14" id="KW-0346">Stress response</keyword>
<evidence type="ECO:0000256" key="14">
    <source>
        <dbReference type="HAMAP-Rule" id="MF_01973"/>
    </source>
</evidence>
<accession>A0A6B1DYX0</accession>
<feature type="region of interest" description="Disordered" evidence="20">
    <location>
        <begin position="1"/>
        <end position="33"/>
    </location>
</feature>
<keyword evidence="5 14" id="KW-0378">Hydrolase</keyword>
<keyword evidence="7 14" id="KW-0067">ATP-binding</keyword>
<sequence length="863" mass="97111">MDDERVDSHSDQEEVLYESDEIRNLGDPEVSEGEADHLKDLPVIPLQGLVVYPYMWIPLTMGQPRSLRIIRDNMPTQRHVVLVASRSEDQEPGPDEISGIGVVAVIHKVMRAPDGVLRVLVRALDRVRVTTWSQLDPYLRAEVEAQPETVEEGEEMTALVRLLRTRYREYAELDRQTPSEVAEMALDTRSPLQFTYLIAGSLPMDVEQSMQVLGEDSTAAKMRIVLGILDQEIKIMELGQQIQSQAQGEMERSQREFFLREQMKVINKELGDEDDQMVDIKELEASIAEANMPPTATEEATRELNRLRRVPIQAAEYSVIKSYIETLVGLPWNNSSSDSLDLRRARRVLNEDHYGLTDIKSRILEYLAVRKLRQTRRSEQHEEVNLWDKIRREREGVVLCFVGPPGVGKTSLGISIARAMKREFVRLALGGVRDEAEIRGFRRTYVGAMPGRIIQNLRRCGTNNPVFMLDEVDKLGSDFRGDPSSALLEVLDPEQNREFNDHYLDVPFDLSNVMFITTANMVEAIPPALADRMEIIQLSSYTEEEKVKIAQNYLLPRQIRENGLHEDEIGFTKGALQTIVRGYTNEAGVRELERNIAKLCRKTATDIATGSDSRITRVRKNQVMEHLGKPKYHSEQLSHRTDMPGVATGLAWTMTGGDVLFIESIIMPGEQAFQITGQLGDVMRESGQAALSFIRSRARDLGIEPGMFSNHSIHVHIPAGSIPKDGPSAGITMATSLASLLTRRPVRKQVGMTGEITLRGKVLPVGGIKEKVLAAERLGLTTILLPRRNEADLSDIPEAIRRKLKFVLVDDVDQVLEAALEPNVDTVWVSRAKRDPQSEPRPLPLDLPLKLPKVTSRDPQPRV</sequence>
<dbReference type="Gene3D" id="1.20.5.5270">
    <property type="match status" value="1"/>
</dbReference>
<dbReference type="NCBIfam" id="TIGR00763">
    <property type="entry name" value="lon"/>
    <property type="match status" value="1"/>
</dbReference>
<dbReference type="InterPro" id="IPR020568">
    <property type="entry name" value="Ribosomal_Su5_D2-typ_SF"/>
</dbReference>
<dbReference type="GO" id="GO:0005737">
    <property type="term" value="C:cytoplasm"/>
    <property type="evidence" value="ECO:0007669"/>
    <property type="project" value="UniProtKB-SubCell"/>
</dbReference>
<dbReference type="Gene3D" id="1.10.8.60">
    <property type="match status" value="1"/>
</dbReference>
<dbReference type="Pfam" id="PF02190">
    <property type="entry name" value="LON_substr_bdg"/>
    <property type="match status" value="1"/>
</dbReference>
<dbReference type="InterPro" id="IPR003593">
    <property type="entry name" value="AAA+_ATPase"/>
</dbReference>
<dbReference type="AlphaFoldDB" id="A0A6B1DYX0"/>
<dbReference type="Pfam" id="PF00004">
    <property type="entry name" value="AAA"/>
    <property type="match status" value="1"/>
</dbReference>
<dbReference type="GO" id="GO:0004252">
    <property type="term" value="F:serine-type endopeptidase activity"/>
    <property type="evidence" value="ECO:0007669"/>
    <property type="project" value="UniProtKB-UniRule"/>
</dbReference>
<dbReference type="InterPro" id="IPR027417">
    <property type="entry name" value="P-loop_NTPase"/>
</dbReference>
<dbReference type="EC" id="3.4.21.53" evidence="11 14"/>
<comment type="induction">
    <text evidence="14">By heat shock.</text>
</comment>
<evidence type="ECO:0000256" key="15">
    <source>
        <dbReference type="PIRNR" id="PIRNR001174"/>
    </source>
</evidence>
<feature type="active site" evidence="14 16">
    <location>
        <position position="728"/>
    </location>
</feature>
<keyword evidence="3 14" id="KW-0645">Protease</keyword>
<evidence type="ECO:0000256" key="17">
    <source>
        <dbReference type="PIRSR" id="PIRSR001174-2"/>
    </source>
</evidence>
<feature type="region of interest" description="Disordered" evidence="20">
    <location>
        <begin position="831"/>
        <end position="863"/>
    </location>
</feature>
<dbReference type="Gene3D" id="2.30.130.40">
    <property type="entry name" value="LON domain-like"/>
    <property type="match status" value="1"/>
</dbReference>
<evidence type="ECO:0000259" key="22">
    <source>
        <dbReference type="PROSITE" id="PS51787"/>
    </source>
</evidence>
<evidence type="ECO:0000256" key="2">
    <source>
        <dbReference type="ARBA" id="ARBA00022490"/>
    </source>
</evidence>
<evidence type="ECO:0000256" key="4">
    <source>
        <dbReference type="ARBA" id="ARBA00022741"/>
    </source>
</evidence>
<dbReference type="InterPro" id="IPR003959">
    <property type="entry name" value="ATPase_AAA_core"/>
</dbReference>
<dbReference type="HAMAP" id="MF_01973">
    <property type="entry name" value="lon_bact"/>
    <property type="match status" value="1"/>
</dbReference>
<comment type="similarity">
    <text evidence="14 15 18 19">Belongs to the peptidase S16 family.</text>
</comment>
<feature type="compositionally biased region" description="Basic and acidic residues" evidence="20">
    <location>
        <begin position="1"/>
        <end position="12"/>
    </location>
</feature>
<dbReference type="InterPro" id="IPR046336">
    <property type="entry name" value="Lon_prtase_N_sf"/>
</dbReference>
<dbReference type="PROSITE" id="PS51786">
    <property type="entry name" value="LON_PROTEOLYTIC"/>
    <property type="match status" value="1"/>
</dbReference>
<dbReference type="SUPFAM" id="SSF54211">
    <property type="entry name" value="Ribosomal protein S5 domain 2-like"/>
    <property type="match status" value="1"/>
</dbReference>
<evidence type="ECO:0000256" key="5">
    <source>
        <dbReference type="ARBA" id="ARBA00022801"/>
    </source>
</evidence>
<dbReference type="EMBL" id="VXPY01000121">
    <property type="protein sequence ID" value="MYD91913.1"/>
    <property type="molecule type" value="Genomic_DNA"/>
</dbReference>
<dbReference type="InterPro" id="IPR004815">
    <property type="entry name" value="Lon_bac/euk-typ"/>
</dbReference>
<dbReference type="InterPro" id="IPR014721">
    <property type="entry name" value="Ribsml_uS5_D2-typ_fold_subgr"/>
</dbReference>
<dbReference type="GO" id="GO:0006515">
    <property type="term" value="P:protein quality control for misfolded or incompletely synthesized proteins"/>
    <property type="evidence" value="ECO:0007669"/>
    <property type="project" value="UniProtKB-UniRule"/>
</dbReference>
<evidence type="ECO:0000256" key="12">
    <source>
        <dbReference type="ARBA" id="ARBA00071934"/>
    </source>
</evidence>
<evidence type="ECO:0000256" key="8">
    <source>
        <dbReference type="ARBA" id="ARBA00023016"/>
    </source>
</evidence>
<dbReference type="PIRSF" id="PIRSF001174">
    <property type="entry name" value="Lon_proteas"/>
    <property type="match status" value="1"/>
</dbReference>
<dbReference type="GO" id="GO:0005524">
    <property type="term" value="F:ATP binding"/>
    <property type="evidence" value="ECO:0007669"/>
    <property type="project" value="UniProtKB-UniRule"/>
</dbReference>
<gene>
    <name evidence="14 23" type="primary">lon</name>
    <name evidence="23" type="ORF">F4Y08_16555</name>
</gene>
<evidence type="ECO:0000256" key="11">
    <source>
        <dbReference type="ARBA" id="ARBA00066743"/>
    </source>
</evidence>
<feature type="active site" evidence="14 16">
    <location>
        <position position="771"/>
    </location>
</feature>
<comment type="catalytic activity">
    <reaction evidence="9 14 15 18">
        <text>Hydrolysis of proteins in presence of ATP.</text>
        <dbReference type="EC" id="3.4.21.53"/>
    </reaction>
</comment>
<dbReference type="InterPro" id="IPR027543">
    <property type="entry name" value="Lon_bac"/>
</dbReference>
<dbReference type="GO" id="GO:0016887">
    <property type="term" value="F:ATP hydrolysis activity"/>
    <property type="evidence" value="ECO:0007669"/>
    <property type="project" value="UniProtKB-UniRule"/>
</dbReference>
<organism evidence="23">
    <name type="scientific">Caldilineaceae bacterium SB0662_bin_9</name>
    <dbReference type="NCBI Taxonomy" id="2605258"/>
    <lineage>
        <taxon>Bacteria</taxon>
        <taxon>Bacillati</taxon>
        <taxon>Chloroflexota</taxon>
        <taxon>Caldilineae</taxon>
        <taxon>Caldilineales</taxon>
        <taxon>Caldilineaceae</taxon>
    </lineage>
</organism>
<evidence type="ECO:0000256" key="9">
    <source>
        <dbReference type="ARBA" id="ARBA00050665"/>
    </source>
</evidence>
<dbReference type="InterPro" id="IPR008269">
    <property type="entry name" value="Lon_proteolytic"/>
</dbReference>
<dbReference type="SUPFAM" id="SSF88697">
    <property type="entry name" value="PUA domain-like"/>
    <property type="match status" value="1"/>
</dbReference>
<proteinExistence type="evidence at transcript level"/>
<comment type="subunit">
    <text evidence="14 15">Homohexamer. Organized in a ring with a central cavity.</text>
</comment>
<dbReference type="InterPro" id="IPR003111">
    <property type="entry name" value="Lon_prtase_N"/>
</dbReference>
<dbReference type="Gene3D" id="3.30.230.10">
    <property type="match status" value="1"/>
</dbReference>
<dbReference type="PRINTS" id="PR00830">
    <property type="entry name" value="ENDOLAPTASE"/>
</dbReference>
<dbReference type="GO" id="GO:0004176">
    <property type="term" value="F:ATP-dependent peptidase activity"/>
    <property type="evidence" value="ECO:0007669"/>
    <property type="project" value="UniProtKB-UniRule"/>
</dbReference>
<dbReference type="SMART" id="SM00464">
    <property type="entry name" value="LON"/>
    <property type="match status" value="1"/>
</dbReference>
<dbReference type="Pfam" id="PF05362">
    <property type="entry name" value="Lon_C"/>
    <property type="match status" value="1"/>
</dbReference>
<keyword evidence="2 14" id="KW-0963">Cytoplasm</keyword>
<evidence type="ECO:0000256" key="16">
    <source>
        <dbReference type="PIRSR" id="PIRSR001174-1"/>
    </source>
</evidence>
<protein>
    <recommendedName>
        <fullName evidence="12 14">Lon protease</fullName>
        <ecNumber evidence="11 14">3.4.21.53</ecNumber>
    </recommendedName>
    <alternativeName>
        <fullName evidence="13 14">ATP-dependent protease La</fullName>
    </alternativeName>
</protein>
<evidence type="ECO:0000256" key="13">
    <source>
        <dbReference type="ARBA" id="ARBA00082722"/>
    </source>
</evidence>
<dbReference type="InterPro" id="IPR054594">
    <property type="entry name" value="Lon_lid"/>
</dbReference>
<dbReference type="PANTHER" id="PTHR10046">
    <property type="entry name" value="ATP DEPENDENT LON PROTEASE FAMILY MEMBER"/>
    <property type="match status" value="1"/>
</dbReference>
<evidence type="ECO:0000256" key="1">
    <source>
        <dbReference type="ARBA" id="ARBA00004496"/>
    </source>
</evidence>
<evidence type="ECO:0000256" key="20">
    <source>
        <dbReference type="SAM" id="MobiDB-lite"/>
    </source>
</evidence>
<keyword evidence="4 14" id="KW-0547">Nucleotide-binding</keyword>
<keyword evidence="6 14" id="KW-0720">Serine protease</keyword>
<comment type="subcellular location">
    <subcellularLocation>
        <location evidence="1 14 15">Cytoplasm</location>
    </subcellularLocation>
</comment>
<dbReference type="Pfam" id="PF22667">
    <property type="entry name" value="Lon_lid"/>
    <property type="match status" value="1"/>
</dbReference>
<feature type="domain" description="Lon N-terminal" evidence="22">
    <location>
        <begin position="41"/>
        <end position="233"/>
    </location>
</feature>
<dbReference type="InterPro" id="IPR027065">
    <property type="entry name" value="Lon_Prtase"/>
</dbReference>
<evidence type="ECO:0000256" key="19">
    <source>
        <dbReference type="RuleBase" id="RU000591"/>
    </source>
</evidence>
<dbReference type="SUPFAM" id="SSF52540">
    <property type="entry name" value="P-loop containing nucleoside triphosphate hydrolases"/>
    <property type="match status" value="1"/>
</dbReference>
<dbReference type="Gene3D" id="1.20.58.1480">
    <property type="match status" value="1"/>
</dbReference>
<feature type="domain" description="Lon proteolytic" evidence="21">
    <location>
        <begin position="641"/>
        <end position="822"/>
    </location>
</feature>
<comment type="function">
    <text evidence="10 14">ATP-dependent serine protease that mediates the selective degradation of mutant and abnormal proteins as well as certain short-lived regulatory proteins. Required for cellular homeostasis and for survival from DNA damage and developmental changes induced by stress. Degrades polypeptides processively to yield small peptide fragments that are 5 to 10 amino acids long. Binds to DNA in a double-stranded, site-specific manner.</text>
</comment>
<dbReference type="GO" id="GO:0043565">
    <property type="term" value="F:sequence-specific DNA binding"/>
    <property type="evidence" value="ECO:0007669"/>
    <property type="project" value="UniProtKB-UniRule"/>
</dbReference>
<dbReference type="InterPro" id="IPR015947">
    <property type="entry name" value="PUA-like_sf"/>
</dbReference>
<dbReference type="SMART" id="SM00382">
    <property type="entry name" value="AAA"/>
    <property type="match status" value="1"/>
</dbReference>
<evidence type="ECO:0000256" key="3">
    <source>
        <dbReference type="ARBA" id="ARBA00022670"/>
    </source>
</evidence>
<evidence type="ECO:0000313" key="23">
    <source>
        <dbReference type="EMBL" id="MYD91913.1"/>
    </source>
</evidence>
<dbReference type="PROSITE" id="PS01046">
    <property type="entry name" value="LON_SER"/>
    <property type="match status" value="1"/>
</dbReference>
<dbReference type="Gene3D" id="3.40.50.300">
    <property type="entry name" value="P-loop containing nucleotide triphosphate hydrolases"/>
    <property type="match status" value="1"/>
</dbReference>
<dbReference type="CDD" id="cd19500">
    <property type="entry name" value="RecA-like_Lon"/>
    <property type="match status" value="1"/>
</dbReference>